<protein>
    <submittedName>
        <fullName evidence="1">Uncharacterized protein</fullName>
    </submittedName>
</protein>
<sequence>MQPNKARRCAGMVVGGQSAAGGRRQTADSGRGTKTQLPASVKFPIELESNLGSNATVNSTLPDWRTRPMLRGFGLKYWPEL</sequence>
<reference evidence="1 2" key="1">
    <citation type="journal article" date="2022" name="DNA Res.">
        <title>Chromosomal-level genome assembly of the orchid tree Bauhinia variegata (Leguminosae; Cercidoideae) supports the allotetraploid origin hypothesis of Bauhinia.</title>
        <authorList>
            <person name="Zhong Y."/>
            <person name="Chen Y."/>
            <person name="Zheng D."/>
            <person name="Pang J."/>
            <person name="Liu Y."/>
            <person name="Luo S."/>
            <person name="Meng S."/>
            <person name="Qian L."/>
            <person name="Wei D."/>
            <person name="Dai S."/>
            <person name="Zhou R."/>
        </authorList>
    </citation>
    <scope>NUCLEOTIDE SEQUENCE [LARGE SCALE GENOMIC DNA]</scope>
    <source>
        <strain evidence="1">BV-YZ2020</strain>
    </source>
</reference>
<accession>A0ACB9PZ43</accession>
<comment type="caution">
    <text evidence="1">The sequence shown here is derived from an EMBL/GenBank/DDBJ whole genome shotgun (WGS) entry which is preliminary data.</text>
</comment>
<evidence type="ECO:0000313" key="2">
    <source>
        <dbReference type="Proteomes" id="UP000828941"/>
    </source>
</evidence>
<keyword evidence="2" id="KW-1185">Reference proteome</keyword>
<proteinExistence type="predicted"/>
<name>A0ACB9PZ43_BAUVA</name>
<organism evidence="1 2">
    <name type="scientific">Bauhinia variegata</name>
    <name type="common">Purple orchid tree</name>
    <name type="synonym">Phanera variegata</name>
    <dbReference type="NCBI Taxonomy" id="167791"/>
    <lineage>
        <taxon>Eukaryota</taxon>
        <taxon>Viridiplantae</taxon>
        <taxon>Streptophyta</taxon>
        <taxon>Embryophyta</taxon>
        <taxon>Tracheophyta</taxon>
        <taxon>Spermatophyta</taxon>
        <taxon>Magnoliopsida</taxon>
        <taxon>eudicotyledons</taxon>
        <taxon>Gunneridae</taxon>
        <taxon>Pentapetalae</taxon>
        <taxon>rosids</taxon>
        <taxon>fabids</taxon>
        <taxon>Fabales</taxon>
        <taxon>Fabaceae</taxon>
        <taxon>Cercidoideae</taxon>
        <taxon>Cercideae</taxon>
        <taxon>Bauhiniinae</taxon>
        <taxon>Bauhinia</taxon>
    </lineage>
</organism>
<gene>
    <name evidence="1" type="ORF">L6164_002701</name>
</gene>
<dbReference type="EMBL" id="CM039427">
    <property type="protein sequence ID" value="KAI4353773.1"/>
    <property type="molecule type" value="Genomic_DNA"/>
</dbReference>
<evidence type="ECO:0000313" key="1">
    <source>
        <dbReference type="EMBL" id="KAI4353773.1"/>
    </source>
</evidence>
<dbReference type="Proteomes" id="UP000828941">
    <property type="component" value="Chromosome 2"/>
</dbReference>